<dbReference type="PROSITE" id="PS01047">
    <property type="entry name" value="HMA_1"/>
    <property type="match status" value="1"/>
</dbReference>
<organism evidence="3 4">
    <name type="scientific">Methylobacterium longum</name>
    <dbReference type="NCBI Taxonomy" id="767694"/>
    <lineage>
        <taxon>Bacteria</taxon>
        <taxon>Pseudomonadati</taxon>
        <taxon>Pseudomonadota</taxon>
        <taxon>Alphaproteobacteria</taxon>
        <taxon>Hyphomicrobiales</taxon>
        <taxon>Methylobacteriaceae</taxon>
        <taxon>Methylobacterium</taxon>
    </lineage>
</organism>
<name>A0ABT8AUE0_9HYPH</name>
<dbReference type="InterPro" id="IPR006121">
    <property type="entry name" value="HMA_dom"/>
</dbReference>
<proteinExistence type="predicted"/>
<comment type="caution">
    <text evidence="3">The sequence shown here is derived from an EMBL/GenBank/DDBJ whole genome shotgun (WGS) entry which is preliminary data.</text>
</comment>
<dbReference type="Pfam" id="PF00403">
    <property type="entry name" value="HMA"/>
    <property type="match status" value="1"/>
</dbReference>
<keyword evidence="4" id="KW-1185">Reference proteome</keyword>
<keyword evidence="1" id="KW-0479">Metal-binding</keyword>
<dbReference type="EMBL" id="JAUFPT010000078">
    <property type="protein sequence ID" value="MDN3573572.1"/>
    <property type="molecule type" value="Genomic_DNA"/>
</dbReference>
<dbReference type="InterPro" id="IPR036163">
    <property type="entry name" value="HMA_dom_sf"/>
</dbReference>
<feature type="domain" description="HMA" evidence="2">
    <location>
        <begin position="1"/>
        <end position="64"/>
    </location>
</feature>
<evidence type="ECO:0000313" key="4">
    <source>
        <dbReference type="Proteomes" id="UP001244297"/>
    </source>
</evidence>
<dbReference type="InterPro" id="IPR017969">
    <property type="entry name" value="Heavy-metal-associated_CS"/>
</dbReference>
<dbReference type="RefSeq" id="WP_238291068.1">
    <property type="nucleotide sequence ID" value="NZ_BPQS01000031.1"/>
</dbReference>
<dbReference type="Gene3D" id="3.30.70.100">
    <property type="match status" value="1"/>
</dbReference>
<dbReference type="PROSITE" id="PS50846">
    <property type="entry name" value="HMA_2"/>
    <property type="match status" value="1"/>
</dbReference>
<dbReference type="Proteomes" id="UP001244297">
    <property type="component" value="Unassembled WGS sequence"/>
</dbReference>
<evidence type="ECO:0000259" key="2">
    <source>
        <dbReference type="PROSITE" id="PS50846"/>
    </source>
</evidence>
<sequence length="70" mass="6897">MVRVKVDKMGCGGCARAVTEAVQAIEPGARVQVDLGTKLVTVSGAAGPAGRIAHAIAEAGYPAEPLPAAA</sequence>
<dbReference type="CDD" id="cd00371">
    <property type="entry name" value="HMA"/>
    <property type="match status" value="1"/>
</dbReference>
<evidence type="ECO:0000256" key="1">
    <source>
        <dbReference type="ARBA" id="ARBA00022723"/>
    </source>
</evidence>
<gene>
    <name evidence="3" type="ORF">QWZ18_23470</name>
</gene>
<reference evidence="4" key="1">
    <citation type="journal article" date="2019" name="Int. J. Syst. Evol. Microbiol.">
        <title>The Global Catalogue of Microorganisms (GCM) 10K type strain sequencing project: providing services to taxonomists for standard genome sequencing and annotation.</title>
        <authorList>
            <consortium name="The Broad Institute Genomics Platform"/>
            <consortium name="The Broad Institute Genome Sequencing Center for Infectious Disease"/>
            <person name="Wu L."/>
            <person name="Ma J."/>
        </authorList>
    </citation>
    <scope>NUCLEOTIDE SEQUENCE [LARGE SCALE GENOMIC DNA]</scope>
    <source>
        <strain evidence="4">CECT 7806</strain>
    </source>
</reference>
<protein>
    <submittedName>
        <fullName evidence="3">Heavy-metal-associated domain-containing protein</fullName>
    </submittedName>
</protein>
<accession>A0ABT8AUE0</accession>
<dbReference type="SUPFAM" id="SSF55008">
    <property type="entry name" value="HMA, heavy metal-associated domain"/>
    <property type="match status" value="1"/>
</dbReference>
<evidence type="ECO:0000313" key="3">
    <source>
        <dbReference type="EMBL" id="MDN3573572.1"/>
    </source>
</evidence>